<dbReference type="Proteomes" id="UP000217343">
    <property type="component" value="Chromosome"/>
</dbReference>
<sequence>MRVLKTRQHQRGITLLEVLATMAILLLGIGAAMLVVSQTSYSNRRSLTATQAQIIAEQALENITLMGCAVDPPCSNLLGQDVNYTLFQTAAGALSNEPPDDDEVVAREFQVAVDVDVPTQPGTIEPGSVVPASMTRDLVAEQPGSMGNVAHVRVTVSWREPERTDRHVVVLQTRMAP</sequence>
<dbReference type="KEGG" id="mmas:MYMAC_000388"/>
<evidence type="ECO:0000256" key="1">
    <source>
        <dbReference type="SAM" id="Phobius"/>
    </source>
</evidence>
<dbReference type="Pfam" id="PF07963">
    <property type="entry name" value="N_methyl"/>
    <property type="match status" value="1"/>
</dbReference>
<dbReference type="NCBIfam" id="TIGR02532">
    <property type="entry name" value="IV_pilin_GFxxxE"/>
    <property type="match status" value="1"/>
</dbReference>
<feature type="transmembrane region" description="Helical" evidence="1">
    <location>
        <begin position="12"/>
        <end position="36"/>
    </location>
</feature>
<evidence type="ECO:0000313" key="3">
    <source>
        <dbReference type="Proteomes" id="UP000217343"/>
    </source>
</evidence>
<protein>
    <submittedName>
        <fullName evidence="2">Type 4 pilus biogenesis operon protein</fullName>
    </submittedName>
</protein>
<proteinExistence type="predicted"/>
<organism evidence="2 3">
    <name type="scientific">Corallococcus macrosporus DSM 14697</name>
    <dbReference type="NCBI Taxonomy" id="1189310"/>
    <lineage>
        <taxon>Bacteria</taxon>
        <taxon>Pseudomonadati</taxon>
        <taxon>Myxococcota</taxon>
        <taxon>Myxococcia</taxon>
        <taxon>Myxococcales</taxon>
        <taxon>Cystobacterineae</taxon>
        <taxon>Myxococcaceae</taxon>
        <taxon>Corallococcus</taxon>
    </lineage>
</organism>
<dbReference type="OrthoDB" id="5512828at2"/>
<keyword evidence="1" id="KW-0812">Transmembrane</keyword>
<keyword evidence="3" id="KW-1185">Reference proteome</keyword>
<evidence type="ECO:0000313" key="2">
    <source>
        <dbReference type="EMBL" id="ATB44811.1"/>
    </source>
</evidence>
<reference evidence="2 3" key="1">
    <citation type="submission" date="2017-06" db="EMBL/GenBank/DDBJ databases">
        <title>Sequencing and comparative analysis of myxobacterial genomes.</title>
        <authorList>
            <person name="Rupp O."/>
            <person name="Goesmann A."/>
            <person name="Sogaard-Andersen L."/>
        </authorList>
    </citation>
    <scope>NUCLEOTIDE SEQUENCE [LARGE SCALE GENOMIC DNA]</scope>
    <source>
        <strain evidence="2 3">DSM 14697</strain>
    </source>
</reference>
<dbReference type="InterPro" id="IPR012902">
    <property type="entry name" value="N_methyl_site"/>
</dbReference>
<dbReference type="EMBL" id="CP022203">
    <property type="protein sequence ID" value="ATB44811.1"/>
    <property type="molecule type" value="Genomic_DNA"/>
</dbReference>
<dbReference type="AlphaFoldDB" id="A0A250JN44"/>
<accession>A0A250JN44</accession>
<name>A0A250JN44_9BACT</name>
<keyword evidence="1" id="KW-1133">Transmembrane helix</keyword>
<keyword evidence="1" id="KW-0472">Membrane</keyword>
<dbReference type="RefSeq" id="WP_095956825.1">
    <property type="nucleotide sequence ID" value="NZ_CP022203.1"/>
</dbReference>
<gene>
    <name evidence="2" type="ORF">MYMAC_000388</name>
</gene>